<keyword evidence="6" id="KW-1185">Reference proteome</keyword>
<dbReference type="PANTHER" id="PTHR23403">
    <property type="entry name" value="TREHALASE"/>
    <property type="match status" value="1"/>
</dbReference>
<evidence type="ECO:0000313" key="5">
    <source>
        <dbReference type="EMBL" id="KAL3516933.1"/>
    </source>
</evidence>
<dbReference type="InterPro" id="IPR008928">
    <property type="entry name" value="6-hairpin_glycosidase_sf"/>
</dbReference>
<evidence type="ECO:0000256" key="1">
    <source>
        <dbReference type="ARBA" id="ARBA00005615"/>
    </source>
</evidence>
<comment type="caution">
    <text evidence="5">The sequence shown here is derived from an EMBL/GenBank/DDBJ whole genome shotgun (WGS) entry which is preliminary data.</text>
</comment>
<accession>A0ABD2ZGT9</accession>
<dbReference type="SUPFAM" id="SSF48208">
    <property type="entry name" value="Six-hairpin glycosidases"/>
    <property type="match status" value="1"/>
</dbReference>
<comment type="similarity">
    <text evidence="1">Belongs to the glycosyl hydrolase 37 family.</text>
</comment>
<reference evidence="5 6" key="1">
    <citation type="submission" date="2024-11" db="EMBL/GenBank/DDBJ databases">
        <title>A near-complete genome assembly of Cinchona calisaya.</title>
        <authorList>
            <person name="Lian D.C."/>
            <person name="Zhao X.W."/>
            <person name="Wei L."/>
        </authorList>
    </citation>
    <scope>NUCLEOTIDE SEQUENCE [LARGE SCALE GENOMIC DNA]</scope>
    <source>
        <tissue evidence="5">Nenye</tissue>
    </source>
</reference>
<proteinExistence type="inferred from homology"/>
<dbReference type="PANTHER" id="PTHR23403:SF1">
    <property type="entry name" value="TREHALASE"/>
    <property type="match status" value="1"/>
</dbReference>
<evidence type="ECO:0000313" key="6">
    <source>
        <dbReference type="Proteomes" id="UP001630127"/>
    </source>
</evidence>
<dbReference type="AlphaFoldDB" id="A0ABD2ZGT9"/>
<evidence type="ECO:0000256" key="3">
    <source>
        <dbReference type="ARBA" id="ARBA00030473"/>
    </source>
</evidence>
<dbReference type="Pfam" id="PF01204">
    <property type="entry name" value="Trehalase"/>
    <property type="match status" value="1"/>
</dbReference>
<dbReference type="EC" id="3.2.1.28" evidence="2"/>
<dbReference type="Proteomes" id="UP001630127">
    <property type="component" value="Unassembled WGS sequence"/>
</dbReference>
<evidence type="ECO:0000256" key="2">
    <source>
        <dbReference type="ARBA" id="ARBA00012757"/>
    </source>
</evidence>
<dbReference type="EMBL" id="JBJUIK010000010">
    <property type="protein sequence ID" value="KAL3516933.1"/>
    <property type="molecule type" value="Genomic_DNA"/>
</dbReference>
<dbReference type="Gene3D" id="1.50.10.10">
    <property type="match status" value="1"/>
</dbReference>
<protein>
    <recommendedName>
        <fullName evidence="2">alpha,alpha-trehalase</fullName>
        <ecNumber evidence="2">3.2.1.28</ecNumber>
    </recommendedName>
    <alternativeName>
        <fullName evidence="3">Alpha,alpha-trehalase</fullName>
    </alternativeName>
    <alternativeName>
        <fullName evidence="4">Alpha,alpha-trehalose glucohydrolase</fullName>
    </alternativeName>
</protein>
<evidence type="ECO:0000256" key="4">
    <source>
        <dbReference type="ARBA" id="ARBA00031637"/>
    </source>
</evidence>
<dbReference type="InterPro" id="IPR001661">
    <property type="entry name" value="Glyco_hydro_37"/>
</dbReference>
<organism evidence="5 6">
    <name type="scientific">Cinchona calisaya</name>
    <dbReference type="NCBI Taxonomy" id="153742"/>
    <lineage>
        <taxon>Eukaryota</taxon>
        <taxon>Viridiplantae</taxon>
        <taxon>Streptophyta</taxon>
        <taxon>Embryophyta</taxon>
        <taxon>Tracheophyta</taxon>
        <taxon>Spermatophyta</taxon>
        <taxon>Magnoliopsida</taxon>
        <taxon>eudicotyledons</taxon>
        <taxon>Gunneridae</taxon>
        <taxon>Pentapetalae</taxon>
        <taxon>asterids</taxon>
        <taxon>lamiids</taxon>
        <taxon>Gentianales</taxon>
        <taxon>Rubiaceae</taxon>
        <taxon>Cinchonoideae</taxon>
        <taxon>Cinchoneae</taxon>
        <taxon>Cinchona</taxon>
    </lineage>
</organism>
<dbReference type="InterPro" id="IPR012341">
    <property type="entry name" value="6hp_glycosidase-like_sf"/>
</dbReference>
<gene>
    <name evidence="5" type="ORF">ACH5RR_023835</name>
</gene>
<dbReference type="GO" id="GO:0004555">
    <property type="term" value="F:alpha,alpha-trehalase activity"/>
    <property type="evidence" value="ECO:0007669"/>
    <property type="project" value="UniProtKB-EC"/>
</dbReference>
<name>A0ABD2ZGT9_9GENT</name>
<sequence length="82" mass="9788">MVFMRGYLEGTDEDLVYAEPEEFLPKVENFVMRAWALEVPSLWKNLSGKVSERILERPDLQKPVIIPGSRFQEVYYWDSYWV</sequence>